<accession>A0A448XDS0</accession>
<evidence type="ECO:0000256" key="1">
    <source>
        <dbReference type="SAM" id="MobiDB-lite"/>
    </source>
</evidence>
<dbReference type="Proteomes" id="UP000784294">
    <property type="component" value="Unassembled WGS sequence"/>
</dbReference>
<organism evidence="2 3">
    <name type="scientific">Protopolystoma xenopodis</name>
    <dbReference type="NCBI Taxonomy" id="117903"/>
    <lineage>
        <taxon>Eukaryota</taxon>
        <taxon>Metazoa</taxon>
        <taxon>Spiralia</taxon>
        <taxon>Lophotrochozoa</taxon>
        <taxon>Platyhelminthes</taxon>
        <taxon>Monogenea</taxon>
        <taxon>Polyopisthocotylea</taxon>
        <taxon>Polystomatidea</taxon>
        <taxon>Polystomatidae</taxon>
        <taxon>Protopolystoma</taxon>
    </lineage>
</organism>
<proteinExistence type="predicted"/>
<gene>
    <name evidence="2" type="ORF">PXEA_LOCUS27905</name>
</gene>
<comment type="caution">
    <text evidence="2">The sequence shown here is derived from an EMBL/GenBank/DDBJ whole genome shotgun (WGS) entry which is preliminary data.</text>
</comment>
<name>A0A448XDS0_9PLAT</name>
<dbReference type="EMBL" id="CAAALY010247723">
    <property type="protein sequence ID" value="VEL34465.1"/>
    <property type="molecule type" value="Genomic_DNA"/>
</dbReference>
<evidence type="ECO:0000313" key="3">
    <source>
        <dbReference type="Proteomes" id="UP000784294"/>
    </source>
</evidence>
<protein>
    <submittedName>
        <fullName evidence="2">Uncharacterized protein</fullName>
    </submittedName>
</protein>
<dbReference type="AlphaFoldDB" id="A0A448XDS0"/>
<keyword evidence="3" id="KW-1185">Reference proteome</keyword>
<reference evidence="2" key="1">
    <citation type="submission" date="2018-11" db="EMBL/GenBank/DDBJ databases">
        <authorList>
            <consortium name="Pathogen Informatics"/>
        </authorList>
    </citation>
    <scope>NUCLEOTIDE SEQUENCE</scope>
</reference>
<sequence length="73" mass="7747">MPTASQSHSSRRDSNAPLHASPRSAHSGPSDSVAPGLVHRGRVDSNSLLSNSLLNTPTHPILPLQDMCTFVFS</sequence>
<feature type="region of interest" description="Disordered" evidence="1">
    <location>
        <begin position="1"/>
        <end position="39"/>
    </location>
</feature>
<evidence type="ECO:0000313" key="2">
    <source>
        <dbReference type="EMBL" id="VEL34465.1"/>
    </source>
</evidence>